<dbReference type="AlphaFoldDB" id="A0A1C3YT94"/>
<dbReference type="InterPro" id="IPR036291">
    <property type="entry name" value="NAD(P)-bd_dom_sf"/>
</dbReference>
<evidence type="ECO:0000313" key="3">
    <source>
        <dbReference type="EMBL" id="SCB73327.1"/>
    </source>
</evidence>
<dbReference type="Gene3D" id="3.40.50.720">
    <property type="entry name" value="NAD(P)-binding Rossmann-like Domain"/>
    <property type="match status" value="1"/>
</dbReference>
<organism evidence="3 4">
    <name type="scientific">Weissella bombi</name>
    <dbReference type="NCBI Taxonomy" id="1505725"/>
    <lineage>
        <taxon>Bacteria</taxon>
        <taxon>Bacillati</taxon>
        <taxon>Bacillota</taxon>
        <taxon>Bacilli</taxon>
        <taxon>Lactobacillales</taxon>
        <taxon>Lactobacillaceae</taxon>
        <taxon>Weissella</taxon>
    </lineage>
</organism>
<gene>
    <name evidence="3" type="ORF">GA0061074_101118</name>
</gene>
<dbReference type="InterPro" id="IPR011032">
    <property type="entry name" value="GroES-like_sf"/>
</dbReference>
<reference evidence="4" key="1">
    <citation type="submission" date="2016-08" db="EMBL/GenBank/DDBJ databases">
        <authorList>
            <person name="Varghese N."/>
            <person name="Submissions Spin"/>
        </authorList>
    </citation>
    <scope>NUCLEOTIDE SEQUENCE [LARGE SCALE GENOMIC DNA]</scope>
    <source>
        <strain evidence="4">R-53094</strain>
    </source>
</reference>
<dbReference type="EMBL" id="FMAO01000001">
    <property type="protein sequence ID" value="SCB73327.1"/>
    <property type="molecule type" value="Genomic_DNA"/>
</dbReference>
<dbReference type="GO" id="GO:0016651">
    <property type="term" value="F:oxidoreductase activity, acting on NAD(P)H"/>
    <property type="evidence" value="ECO:0007669"/>
    <property type="project" value="TreeGrafter"/>
</dbReference>
<keyword evidence="4" id="KW-1185">Reference proteome</keyword>
<name>A0A1C3YT94_9LACO</name>
<accession>A0A1C3YT94</accession>
<dbReference type="Proteomes" id="UP000199268">
    <property type="component" value="Unassembled WGS sequence"/>
</dbReference>
<keyword evidence="2" id="KW-0560">Oxidoreductase</keyword>
<keyword evidence="1" id="KW-0521">NADP</keyword>
<dbReference type="Gene3D" id="3.90.180.10">
    <property type="entry name" value="Medium-chain alcohol dehydrogenases, catalytic domain"/>
    <property type="match status" value="1"/>
</dbReference>
<dbReference type="GO" id="GO:0070402">
    <property type="term" value="F:NADPH binding"/>
    <property type="evidence" value="ECO:0007669"/>
    <property type="project" value="TreeGrafter"/>
</dbReference>
<dbReference type="SUPFAM" id="SSF51735">
    <property type="entry name" value="NAD(P)-binding Rossmann-fold domains"/>
    <property type="match status" value="1"/>
</dbReference>
<protein>
    <submittedName>
        <fullName evidence="3">NADPH:quinone reductase</fullName>
    </submittedName>
</protein>
<evidence type="ECO:0000256" key="2">
    <source>
        <dbReference type="ARBA" id="ARBA00023002"/>
    </source>
</evidence>
<dbReference type="RefSeq" id="WP_092461165.1">
    <property type="nucleotide sequence ID" value="NZ_BJEE01000002.1"/>
</dbReference>
<evidence type="ECO:0000313" key="4">
    <source>
        <dbReference type="Proteomes" id="UP000199268"/>
    </source>
</evidence>
<evidence type="ECO:0000256" key="1">
    <source>
        <dbReference type="ARBA" id="ARBA00022857"/>
    </source>
</evidence>
<dbReference type="OrthoDB" id="110915at2"/>
<dbReference type="STRING" id="1505725.GA0061074_101118"/>
<dbReference type="PANTHER" id="PTHR48106">
    <property type="entry name" value="QUINONE OXIDOREDUCTASE PIG3-RELATED"/>
    <property type="match status" value="1"/>
</dbReference>
<dbReference type="SUPFAM" id="SSF50129">
    <property type="entry name" value="GroES-like"/>
    <property type="match status" value="1"/>
</dbReference>
<sequence length="293" mass="32511">MVQAILQTGSTGLQSISTTNIEPDSFLPTSIEIKTSAVPILPFDVMKLEGLLPTKTPTIMGYGAVGQVIKIGSLRSSKLLHKRVLVMSPNGTFKDNIVSNFPPLTIPIPDNVSDQEAATVVGGLDTSLVLYKKISNHSAQNIIITGADSVIGLGLLQLLRDTEKRIFPLVRPTSNDYFKSRALEMQLPDYYNFDNTLSKENTLVIDIAGKFAIIQPYLEQNFPVMSVVLPNVNGVTFVSEPVFPKDYRRLLQKISEQELLTPIDQVFKLNEVKRAFNYQRNSASRGRNILLFK</sequence>
<proteinExistence type="predicted"/>